<reference evidence="3" key="1">
    <citation type="journal article" date="2019" name="Int. J. Syst. Evol. Microbiol.">
        <title>The Global Catalogue of Microorganisms (GCM) 10K type strain sequencing project: providing services to taxonomists for standard genome sequencing and annotation.</title>
        <authorList>
            <consortium name="The Broad Institute Genomics Platform"/>
            <consortium name="The Broad Institute Genome Sequencing Center for Infectious Disease"/>
            <person name="Wu L."/>
            <person name="Ma J."/>
        </authorList>
    </citation>
    <scope>NUCLEOTIDE SEQUENCE [LARGE SCALE GENOMIC DNA]</scope>
    <source>
        <strain evidence="3">CGMCC 4.7237</strain>
    </source>
</reference>
<proteinExistence type="predicted"/>
<evidence type="ECO:0000313" key="3">
    <source>
        <dbReference type="Proteomes" id="UP001595765"/>
    </source>
</evidence>
<keyword evidence="3" id="KW-1185">Reference proteome</keyword>
<accession>A0ABV8HGE4</accession>
<dbReference type="Pfam" id="PF02900">
    <property type="entry name" value="LigB"/>
    <property type="match status" value="1"/>
</dbReference>
<dbReference type="Gene3D" id="3.40.830.10">
    <property type="entry name" value="LigB-like"/>
    <property type="match status" value="1"/>
</dbReference>
<dbReference type="CDD" id="cd07366">
    <property type="entry name" value="3MGA_Dioxygenase"/>
    <property type="match status" value="1"/>
</dbReference>
<dbReference type="RefSeq" id="WP_386424649.1">
    <property type="nucleotide sequence ID" value="NZ_JBHSBB010000001.1"/>
</dbReference>
<name>A0ABV8HGE4_9ACTN</name>
<protein>
    <recommendedName>
        <fullName evidence="1">Extradiol ring-cleavage dioxygenase class III enzyme subunit B domain-containing protein</fullName>
    </recommendedName>
</protein>
<dbReference type="InterPro" id="IPR034938">
    <property type="entry name" value="3MGA_Dioxygenase"/>
</dbReference>
<gene>
    <name evidence="2" type="ORF">ACFO3J_00525</name>
</gene>
<dbReference type="InterPro" id="IPR004183">
    <property type="entry name" value="Xdiol_dOase_suB"/>
</dbReference>
<evidence type="ECO:0000313" key="2">
    <source>
        <dbReference type="EMBL" id="MFC4029949.1"/>
    </source>
</evidence>
<dbReference type="SUPFAM" id="SSF53213">
    <property type="entry name" value="LigB-like"/>
    <property type="match status" value="1"/>
</dbReference>
<sequence length="346" mass="37668">MADLVLGVGTSHGPLLNTAPADWGLRARADRANKALVYRGAEYPYDELLALRAPGFAAECAPDERDRRHAACRADIEELGRRIDAAELDALVVVSSDHKEVFGDELLPQFAFYWGETMRHEPFTQEQLDRMKPGLAVAEVANVPAVSTVRPGHPVLARHLIERTSAAGFDPAASRELPPGEWRNSGIPHGWGFVFEQLLGGDPSRIPPTVPVFVNTFWEPNPPSAARCFDFGVALGEAIRSFPEPLRVGVVASGGLSHFVVDEELDRAFIAALTSRDTDHLRSLPDAVLRSGTSEMRNWIVVAGALRSSSLTAELVGYEPCYRAEAGTGCAMAFMTWQDDRGQAAR</sequence>
<dbReference type="Proteomes" id="UP001595765">
    <property type="component" value="Unassembled WGS sequence"/>
</dbReference>
<evidence type="ECO:0000259" key="1">
    <source>
        <dbReference type="Pfam" id="PF02900"/>
    </source>
</evidence>
<organism evidence="2 3">
    <name type="scientific">Streptomyces polygonati</name>
    <dbReference type="NCBI Taxonomy" id="1617087"/>
    <lineage>
        <taxon>Bacteria</taxon>
        <taxon>Bacillati</taxon>
        <taxon>Actinomycetota</taxon>
        <taxon>Actinomycetes</taxon>
        <taxon>Kitasatosporales</taxon>
        <taxon>Streptomycetaceae</taxon>
        <taxon>Streptomyces</taxon>
    </lineage>
</organism>
<feature type="domain" description="Extradiol ring-cleavage dioxygenase class III enzyme subunit B" evidence="1">
    <location>
        <begin position="73"/>
        <end position="321"/>
    </location>
</feature>
<comment type="caution">
    <text evidence="2">The sequence shown here is derived from an EMBL/GenBank/DDBJ whole genome shotgun (WGS) entry which is preliminary data.</text>
</comment>
<dbReference type="EMBL" id="JBHSBB010000001">
    <property type="protein sequence ID" value="MFC4029949.1"/>
    <property type="molecule type" value="Genomic_DNA"/>
</dbReference>